<evidence type="ECO:0000259" key="9">
    <source>
        <dbReference type="PROSITE" id="PS50305"/>
    </source>
</evidence>
<dbReference type="OrthoDB" id="424302at2759"/>
<evidence type="ECO:0000256" key="6">
    <source>
        <dbReference type="ARBA" id="ARBA00023027"/>
    </source>
</evidence>
<dbReference type="InterPro" id="IPR050134">
    <property type="entry name" value="NAD-dep_sirtuin_deacylases"/>
</dbReference>
<dbReference type="EMBL" id="QGMJ01000044">
    <property type="protein sequence ID" value="TVY44216.1"/>
    <property type="molecule type" value="Genomic_DNA"/>
</dbReference>
<feature type="domain" description="Deacetylase sirtuin-type" evidence="9">
    <location>
        <begin position="17"/>
        <end position="278"/>
    </location>
</feature>
<proteinExistence type="inferred from homology"/>
<evidence type="ECO:0000256" key="1">
    <source>
        <dbReference type="ARBA" id="ARBA00006924"/>
    </source>
</evidence>
<sequence length="428" mass="48089">MADSAPKVAAEERIEGPDVIDRKAQTLANQIKKSKHFIVFTGAGISTSAGIPDFRGPDGAWTLRAQGRQRTVKAVSTLQAIPTPTHMALVELQNQGFLKYLVSQNCDGLHRKSGMLPANISELHGNSNIESCKDCGKEYLRGECRLLKNHYKITLTPRRLPRRSNLREDGPRSPHRAEMCPLWRSAAGQHRQLRRLLPEAPLQNAEDNAKKADLCLVLGSSITIPPASSIPEIVGKKKSAKLAICNLQETPLDYLSTMRVYAKSDDLMIRVMEKLNLSIPTFILRRRLVIDVEMKQDKPQLTVYGVDVDLTPATFLKSVKLEYNRRLARSEPFVFNFRTSLEAPLELKFELEFMGHYGEPNLDIAFEYNESNTQAVYLLEYNPQSGEWKTIKQKGLSASEKARGDVEMEGSSILEDDSIPEFRMPVLV</sequence>
<dbReference type="Gene3D" id="2.20.28.200">
    <property type="match status" value="1"/>
</dbReference>
<dbReference type="GO" id="GO:0005634">
    <property type="term" value="C:nucleus"/>
    <property type="evidence" value="ECO:0007669"/>
    <property type="project" value="TreeGrafter"/>
</dbReference>
<organism evidence="10 11">
    <name type="scientific">Lachnellula subtilissima</name>
    <dbReference type="NCBI Taxonomy" id="602034"/>
    <lineage>
        <taxon>Eukaryota</taxon>
        <taxon>Fungi</taxon>
        <taxon>Dikarya</taxon>
        <taxon>Ascomycota</taxon>
        <taxon>Pezizomycotina</taxon>
        <taxon>Leotiomycetes</taxon>
        <taxon>Helotiales</taxon>
        <taxon>Lachnaceae</taxon>
        <taxon>Lachnellula</taxon>
    </lineage>
</organism>
<dbReference type="SUPFAM" id="SSF52467">
    <property type="entry name" value="DHS-like NAD/FAD-binding domain"/>
    <property type="match status" value="1"/>
</dbReference>
<reference evidence="10 11" key="1">
    <citation type="submission" date="2018-05" db="EMBL/GenBank/DDBJ databases">
        <title>Genome sequencing and assembly of the regulated plant pathogen Lachnellula willkommii and related sister species for the development of diagnostic species identification markers.</title>
        <authorList>
            <person name="Giroux E."/>
            <person name="Bilodeau G."/>
        </authorList>
    </citation>
    <scope>NUCLEOTIDE SEQUENCE [LARGE SCALE GENOMIC DNA]</scope>
    <source>
        <strain evidence="10 11">CBS 197.66</strain>
    </source>
</reference>
<evidence type="ECO:0000256" key="3">
    <source>
        <dbReference type="ARBA" id="ARBA00022679"/>
    </source>
</evidence>
<protein>
    <recommendedName>
        <fullName evidence="2">protein acetyllysine N-acetyltransferase</fullName>
        <ecNumber evidence="2">2.3.1.286</ecNumber>
    </recommendedName>
</protein>
<dbReference type="Gene3D" id="3.40.50.1220">
    <property type="entry name" value="TPP-binding domain"/>
    <property type="match status" value="1"/>
</dbReference>
<evidence type="ECO:0000256" key="4">
    <source>
        <dbReference type="ARBA" id="ARBA00022723"/>
    </source>
</evidence>
<keyword evidence="6" id="KW-0520">NAD</keyword>
<comment type="caution">
    <text evidence="10">The sequence shown here is derived from an EMBL/GenBank/DDBJ whole genome shotgun (WGS) entry which is preliminary data.</text>
</comment>
<evidence type="ECO:0000313" key="11">
    <source>
        <dbReference type="Proteomes" id="UP000462212"/>
    </source>
</evidence>
<comment type="caution">
    <text evidence="8">Lacks conserved residue(s) required for the propagation of feature annotation.</text>
</comment>
<dbReference type="GO" id="GO:0017136">
    <property type="term" value="F:histone deacetylase activity, NAD-dependent"/>
    <property type="evidence" value="ECO:0007669"/>
    <property type="project" value="TreeGrafter"/>
</dbReference>
<dbReference type="PROSITE" id="PS50305">
    <property type="entry name" value="SIRTUIN"/>
    <property type="match status" value="1"/>
</dbReference>
<keyword evidence="4" id="KW-0479">Metal-binding</keyword>
<gene>
    <name evidence="10" type="primary">SRT1</name>
    <name evidence="10" type="ORF">LSUB1_G002343</name>
</gene>
<dbReference type="InterPro" id="IPR003000">
    <property type="entry name" value="Sirtuin"/>
</dbReference>
<dbReference type="PANTHER" id="PTHR11085:SF12">
    <property type="entry name" value="NAD-DEPENDENT PROTEIN DEACYLASE SIRTUIN-6"/>
    <property type="match status" value="1"/>
</dbReference>
<comment type="similarity">
    <text evidence="7">Belongs to the sirtuin family. Class IV subfamily.</text>
</comment>
<dbReference type="InterPro" id="IPR029035">
    <property type="entry name" value="DHS-like_NAD/FAD-binding_dom"/>
</dbReference>
<dbReference type="Pfam" id="PF02146">
    <property type="entry name" value="SIR2"/>
    <property type="match status" value="1"/>
</dbReference>
<dbReference type="AlphaFoldDB" id="A0A8H8S0D2"/>
<comment type="similarity">
    <text evidence="1">Belongs to the sirtuin family. Class I subfamily.</text>
</comment>
<dbReference type="GO" id="GO:0070403">
    <property type="term" value="F:NAD+ binding"/>
    <property type="evidence" value="ECO:0007669"/>
    <property type="project" value="InterPro"/>
</dbReference>
<dbReference type="GO" id="GO:0003714">
    <property type="term" value="F:transcription corepressor activity"/>
    <property type="evidence" value="ECO:0007669"/>
    <property type="project" value="TreeGrafter"/>
</dbReference>
<evidence type="ECO:0000256" key="7">
    <source>
        <dbReference type="ARBA" id="ARBA00038170"/>
    </source>
</evidence>
<evidence type="ECO:0000313" key="10">
    <source>
        <dbReference type="EMBL" id="TVY44216.1"/>
    </source>
</evidence>
<accession>A0A8H8S0D2</accession>
<dbReference type="FunFam" id="3.40.50.1220:FF:000038">
    <property type="entry name" value="NAD-dependent protein deacetylase sirtuin-6 isoform X2"/>
    <property type="match status" value="1"/>
</dbReference>
<dbReference type="EC" id="2.3.1.286" evidence="2"/>
<dbReference type="GO" id="GO:0000122">
    <property type="term" value="P:negative regulation of transcription by RNA polymerase II"/>
    <property type="evidence" value="ECO:0007669"/>
    <property type="project" value="TreeGrafter"/>
</dbReference>
<dbReference type="GO" id="GO:0046872">
    <property type="term" value="F:metal ion binding"/>
    <property type="evidence" value="ECO:0007669"/>
    <property type="project" value="UniProtKB-KW"/>
</dbReference>
<dbReference type="Proteomes" id="UP000462212">
    <property type="component" value="Unassembled WGS sequence"/>
</dbReference>
<keyword evidence="3" id="KW-0808">Transferase</keyword>
<keyword evidence="11" id="KW-1185">Reference proteome</keyword>
<dbReference type="PANTHER" id="PTHR11085">
    <property type="entry name" value="NAD-DEPENDENT PROTEIN DEACYLASE SIRTUIN-5, MITOCHONDRIAL-RELATED"/>
    <property type="match status" value="1"/>
</dbReference>
<keyword evidence="5" id="KW-0862">Zinc</keyword>
<evidence type="ECO:0000256" key="2">
    <source>
        <dbReference type="ARBA" id="ARBA00012928"/>
    </source>
</evidence>
<evidence type="ECO:0000256" key="8">
    <source>
        <dbReference type="PROSITE-ProRule" id="PRU00236"/>
    </source>
</evidence>
<name>A0A8H8S0D2_9HELO</name>
<evidence type="ECO:0000256" key="5">
    <source>
        <dbReference type="ARBA" id="ARBA00022833"/>
    </source>
</evidence>
<dbReference type="InterPro" id="IPR026590">
    <property type="entry name" value="Ssirtuin_cat_dom"/>
</dbReference>